<evidence type="ECO:0000313" key="4">
    <source>
        <dbReference type="EMBL" id="CAH1265449.1"/>
    </source>
</evidence>
<dbReference type="PROSITE" id="PS50152">
    <property type="entry name" value="25A_SYNTH_3"/>
    <property type="match status" value="1"/>
</dbReference>
<proteinExistence type="inferred from homology"/>
<feature type="domain" description="Polymerase nucleotidyl transferase" evidence="2">
    <location>
        <begin position="119"/>
        <end position="212"/>
    </location>
</feature>
<dbReference type="GO" id="GO:0005829">
    <property type="term" value="C:cytosol"/>
    <property type="evidence" value="ECO:0007669"/>
    <property type="project" value="TreeGrafter"/>
</dbReference>
<evidence type="ECO:0000259" key="2">
    <source>
        <dbReference type="Pfam" id="PF01909"/>
    </source>
</evidence>
<protein>
    <submittedName>
        <fullName evidence="4">OAS1 protein</fullName>
    </submittedName>
</protein>
<dbReference type="InterPro" id="IPR006116">
    <property type="entry name" value="NT_2-5OAS_ClassI-CCAase"/>
</dbReference>
<dbReference type="EMBL" id="OV696690">
    <property type="protein sequence ID" value="CAH1265449.1"/>
    <property type="molecule type" value="Genomic_DNA"/>
</dbReference>
<dbReference type="OrthoDB" id="9978031at2759"/>
<dbReference type="Gene3D" id="1.10.1410.20">
    <property type="entry name" value="2'-5'-oligoadenylate synthetase 1, domain 2"/>
    <property type="match status" value="1"/>
</dbReference>
<organism evidence="4 5">
    <name type="scientific">Branchiostoma lanceolatum</name>
    <name type="common">Common lancelet</name>
    <name type="synonym">Amphioxus lanceolatum</name>
    <dbReference type="NCBI Taxonomy" id="7740"/>
    <lineage>
        <taxon>Eukaryota</taxon>
        <taxon>Metazoa</taxon>
        <taxon>Chordata</taxon>
        <taxon>Cephalochordata</taxon>
        <taxon>Leptocardii</taxon>
        <taxon>Amphioxiformes</taxon>
        <taxon>Branchiostomatidae</taxon>
        <taxon>Branchiostoma</taxon>
    </lineage>
</organism>
<dbReference type="GO" id="GO:0005654">
    <property type="term" value="C:nucleoplasm"/>
    <property type="evidence" value="ECO:0007669"/>
    <property type="project" value="TreeGrafter"/>
</dbReference>
<comment type="similarity">
    <text evidence="1">Belongs to the 2-5A synthase family.</text>
</comment>
<dbReference type="Gene3D" id="3.30.460.10">
    <property type="entry name" value="Beta Polymerase, domain 2"/>
    <property type="match status" value="1"/>
</dbReference>
<dbReference type="AlphaFoldDB" id="A0A8J9ZXN0"/>
<keyword evidence="5" id="KW-1185">Reference proteome</keyword>
<dbReference type="GO" id="GO:0016020">
    <property type="term" value="C:membrane"/>
    <property type="evidence" value="ECO:0007669"/>
    <property type="project" value="TreeGrafter"/>
</dbReference>
<reference evidence="4" key="1">
    <citation type="submission" date="2022-01" db="EMBL/GenBank/DDBJ databases">
        <authorList>
            <person name="Braso-Vives M."/>
        </authorList>
    </citation>
    <scope>NUCLEOTIDE SEQUENCE</scope>
</reference>
<dbReference type="InterPro" id="IPR043519">
    <property type="entry name" value="NT_sf"/>
</dbReference>
<dbReference type="InterPro" id="IPR002934">
    <property type="entry name" value="Polymerase_NTP_transf_dom"/>
</dbReference>
<name>A0A8J9ZXN0_BRALA</name>
<dbReference type="Pfam" id="PF01909">
    <property type="entry name" value="NTP_transf_2"/>
    <property type="match status" value="1"/>
</dbReference>
<dbReference type="CDD" id="cd05400">
    <property type="entry name" value="NT_2-5OAS_ClassI-CCAase"/>
    <property type="match status" value="1"/>
</dbReference>
<accession>A0A8J9ZXN0</accession>
<feature type="domain" description="2'-5'-oligoadenylate synthetase 1" evidence="3">
    <location>
        <begin position="229"/>
        <end position="384"/>
    </location>
</feature>
<dbReference type="PANTHER" id="PTHR11258:SF11">
    <property type="entry name" value="C2H2-TYPE DOMAIN-CONTAINING PROTEIN"/>
    <property type="match status" value="1"/>
</dbReference>
<dbReference type="SUPFAM" id="SSF81631">
    <property type="entry name" value="PAP/OAS1 substrate-binding domain"/>
    <property type="match status" value="1"/>
</dbReference>
<dbReference type="GO" id="GO:0003725">
    <property type="term" value="F:double-stranded RNA binding"/>
    <property type="evidence" value="ECO:0007669"/>
    <property type="project" value="TreeGrafter"/>
</dbReference>
<sequence>MSKMHCDQKPPRGQHACYELGITSQSKHLCGLCADGAERTTHHFRAHIKKSERYHRKRPVCRLQIAMAHFSGDASFLGLTSERELNAHIDRELQMTESDRVRYNRVLDGLYRTLQTEYNNLTVNRMVKGGSYGRGTALKDRSDLDVVLFFNGIPSMRDFLAQQSRIIGHVATTLERSQWARDNGVCQVRAQQNAATLSLKLSGGHQMDVDIVPAFDNLGPLNEKRKREEVYRAMRGDPEPPYKYSASFIGLQVDFVRDRPARLKNLIRLVKSWKKEQDVQYGKLGSSWLWELITIHVWENKLGRRTDFNMGLAFKRVMETVTNHSSLKAWWNMYYDGSERLSTSERPLVLDPANPWHNVASSCSATGWGHIQRAAREALQSSLLKSL</sequence>
<evidence type="ECO:0000256" key="1">
    <source>
        <dbReference type="ARBA" id="ARBA00009526"/>
    </source>
</evidence>
<evidence type="ECO:0000259" key="3">
    <source>
        <dbReference type="Pfam" id="PF10421"/>
    </source>
</evidence>
<evidence type="ECO:0000313" key="5">
    <source>
        <dbReference type="Proteomes" id="UP000838412"/>
    </source>
</evidence>
<dbReference type="GO" id="GO:0001730">
    <property type="term" value="F:2'-5'-oligoadenylate synthetase activity"/>
    <property type="evidence" value="ECO:0007669"/>
    <property type="project" value="TreeGrafter"/>
</dbReference>
<dbReference type="SUPFAM" id="SSF81301">
    <property type="entry name" value="Nucleotidyltransferase"/>
    <property type="match status" value="1"/>
</dbReference>
<dbReference type="PANTHER" id="PTHR11258">
    <property type="entry name" value="2-5 OLIGOADENYLATE SYNTHETASE"/>
    <property type="match status" value="1"/>
</dbReference>
<dbReference type="Pfam" id="PF10421">
    <property type="entry name" value="OAS1_C"/>
    <property type="match status" value="1"/>
</dbReference>
<gene>
    <name evidence="4" type="primary">OAS1</name>
    <name evidence="4" type="ORF">BLAG_LOCUS19435</name>
</gene>
<dbReference type="InterPro" id="IPR018952">
    <property type="entry name" value="2-5-oligoAdlate_synth_1_dom2/C"/>
</dbReference>
<dbReference type="Proteomes" id="UP000838412">
    <property type="component" value="Chromosome 5"/>
</dbReference>